<feature type="signal peptide" evidence="1">
    <location>
        <begin position="1"/>
        <end position="21"/>
    </location>
</feature>
<dbReference type="EMBL" id="FQVQ01000002">
    <property type="protein sequence ID" value="SHE96556.1"/>
    <property type="molecule type" value="Genomic_DNA"/>
</dbReference>
<dbReference type="AlphaFoldDB" id="A0A1M4XT85"/>
<name>A0A1M4XT85_9FLAO</name>
<dbReference type="OrthoDB" id="1143207at2"/>
<keyword evidence="1" id="KW-0732">Signal</keyword>
<reference evidence="2 3" key="1">
    <citation type="submission" date="2016-11" db="EMBL/GenBank/DDBJ databases">
        <authorList>
            <person name="Jaros S."/>
            <person name="Januszkiewicz K."/>
            <person name="Wedrychowicz H."/>
        </authorList>
    </citation>
    <scope>NUCLEOTIDE SEQUENCE [LARGE SCALE GENOMIC DNA]</scope>
    <source>
        <strain evidence="2 3">DSM 25660</strain>
    </source>
</reference>
<evidence type="ECO:0000313" key="3">
    <source>
        <dbReference type="Proteomes" id="UP000184147"/>
    </source>
</evidence>
<protein>
    <submittedName>
        <fullName evidence="2">Uncharacterized protein</fullName>
    </submittedName>
</protein>
<organism evidence="2 3">
    <name type="scientific">Flavobacterium fontis</name>
    <dbReference type="NCBI Taxonomy" id="1124188"/>
    <lineage>
        <taxon>Bacteria</taxon>
        <taxon>Pseudomonadati</taxon>
        <taxon>Bacteroidota</taxon>
        <taxon>Flavobacteriia</taxon>
        <taxon>Flavobacteriales</taxon>
        <taxon>Flavobacteriaceae</taxon>
        <taxon>Flavobacterium</taxon>
    </lineage>
</organism>
<dbReference type="Proteomes" id="UP000184147">
    <property type="component" value="Unassembled WGS sequence"/>
</dbReference>
<evidence type="ECO:0000313" key="2">
    <source>
        <dbReference type="EMBL" id="SHE96556.1"/>
    </source>
</evidence>
<evidence type="ECO:0000256" key="1">
    <source>
        <dbReference type="SAM" id="SignalP"/>
    </source>
</evidence>
<dbReference type="RefSeq" id="WP_073361515.1">
    <property type="nucleotide sequence ID" value="NZ_FQVQ01000002.1"/>
</dbReference>
<dbReference type="STRING" id="1124188.SAMN05444377_102167"/>
<sequence>MKLRWLLLFCLALPFWGEAQLETQQPEKRSHLAIQADAFWGFDGLGNYFYSKNNVLFKHHESGVLQYQNLPFGKLKSVDITQPLRPILFYENFNAVVVLDNFLNEIQVVEFSTIPTPIMITAVGMANQNRLWGYDAVMQQIGMYHLTTGSFSPIGNPVPGSWKYYQCAFNSLTWIDAKNHWKSITIYGHISDYGQLPEGMYYFVNENVVLVYNHETWTLWNRLTGKKSSFEIVEKSVKNFSCNDQILSIFTAEGITNYKITVP</sequence>
<accession>A0A1M4XT85</accession>
<feature type="chain" id="PRO_5013245711" evidence="1">
    <location>
        <begin position="22"/>
        <end position="263"/>
    </location>
</feature>
<gene>
    <name evidence="2" type="ORF">SAMN05444377_102167</name>
</gene>
<proteinExistence type="predicted"/>
<keyword evidence="3" id="KW-1185">Reference proteome</keyword>